<evidence type="ECO:0000259" key="2">
    <source>
        <dbReference type="Pfam" id="PF13581"/>
    </source>
</evidence>
<dbReference type="Proteomes" id="UP001500751">
    <property type="component" value="Unassembled WGS sequence"/>
</dbReference>
<keyword evidence="3" id="KW-0067">ATP-binding</keyword>
<reference evidence="3 4" key="1">
    <citation type="journal article" date="2019" name="Int. J. Syst. Evol. Microbiol.">
        <title>The Global Catalogue of Microorganisms (GCM) 10K type strain sequencing project: providing services to taxonomists for standard genome sequencing and annotation.</title>
        <authorList>
            <consortium name="The Broad Institute Genomics Platform"/>
            <consortium name="The Broad Institute Genome Sequencing Center for Infectious Disease"/>
            <person name="Wu L."/>
            <person name="Ma J."/>
        </authorList>
    </citation>
    <scope>NUCLEOTIDE SEQUENCE [LARGE SCALE GENOMIC DNA]</scope>
    <source>
        <strain evidence="3 4">JCM 16014</strain>
    </source>
</reference>
<dbReference type="PANTHER" id="PTHR35526:SF3">
    <property type="entry name" value="ANTI-SIGMA-F FACTOR RSBW"/>
    <property type="match status" value="1"/>
</dbReference>
<dbReference type="InterPro" id="IPR050267">
    <property type="entry name" value="Anti-sigma-factor_SerPK"/>
</dbReference>
<organism evidence="3 4">
    <name type="scientific">Catenulispora yoronensis</name>
    <dbReference type="NCBI Taxonomy" id="450799"/>
    <lineage>
        <taxon>Bacteria</taxon>
        <taxon>Bacillati</taxon>
        <taxon>Actinomycetota</taxon>
        <taxon>Actinomycetes</taxon>
        <taxon>Catenulisporales</taxon>
        <taxon>Catenulisporaceae</taxon>
        <taxon>Catenulispora</taxon>
    </lineage>
</organism>
<feature type="domain" description="Histidine kinase/HSP90-like ATPase" evidence="2">
    <location>
        <begin position="35"/>
        <end position="176"/>
    </location>
</feature>
<comment type="caution">
    <text evidence="3">The sequence shown here is derived from an EMBL/GenBank/DDBJ whole genome shotgun (WGS) entry which is preliminary data.</text>
</comment>
<dbReference type="CDD" id="cd16936">
    <property type="entry name" value="HATPase_RsbW-like"/>
    <property type="match status" value="1"/>
</dbReference>
<gene>
    <name evidence="3" type="ORF">GCM10009839_50450</name>
</gene>
<name>A0ABN2UR16_9ACTN</name>
<dbReference type="GO" id="GO:0005524">
    <property type="term" value="F:ATP binding"/>
    <property type="evidence" value="ECO:0007669"/>
    <property type="project" value="UniProtKB-KW"/>
</dbReference>
<dbReference type="EMBL" id="BAAAQN010000032">
    <property type="protein sequence ID" value="GAA2041851.1"/>
    <property type="molecule type" value="Genomic_DNA"/>
</dbReference>
<evidence type="ECO:0000313" key="3">
    <source>
        <dbReference type="EMBL" id="GAA2041851.1"/>
    </source>
</evidence>
<keyword evidence="1" id="KW-0808">Transferase</keyword>
<protein>
    <submittedName>
        <fullName evidence="3">ATP-binding protein</fullName>
    </submittedName>
</protein>
<keyword evidence="3" id="KW-0547">Nucleotide-binding</keyword>
<evidence type="ECO:0000256" key="1">
    <source>
        <dbReference type="ARBA" id="ARBA00022527"/>
    </source>
</evidence>
<keyword evidence="1" id="KW-0723">Serine/threonine-protein kinase</keyword>
<dbReference type="Pfam" id="PF13581">
    <property type="entry name" value="HATPase_c_2"/>
    <property type="match status" value="1"/>
</dbReference>
<dbReference type="InterPro" id="IPR003594">
    <property type="entry name" value="HATPase_dom"/>
</dbReference>
<evidence type="ECO:0000313" key="4">
    <source>
        <dbReference type="Proteomes" id="UP001500751"/>
    </source>
</evidence>
<proteinExistence type="predicted"/>
<accession>A0ABN2UR16</accession>
<dbReference type="Gene3D" id="3.30.565.10">
    <property type="entry name" value="Histidine kinase-like ATPase, C-terminal domain"/>
    <property type="match status" value="1"/>
</dbReference>
<keyword evidence="4" id="KW-1185">Reference proteome</keyword>
<dbReference type="InterPro" id="IPR036890">
    <property type="entry name" value="HATPase_C_sf"/>
</dbReference>
<sequence>MVASSYSYSLLHADLPVCIGYQAVGRSASTRHCVLPARAESVSAARRFVRDVAEDWRGEPGRFNTLLENLGIVVSELVTNALVHAYEAVRPDRGHLGAHPEADLISLCLVHEPCDMGAGESGVERVLFAVADPSAASPVAPNPARAADGLWGLDESGRGMYLVEALADDWGWRRFRAPGAAEPSGKVVWALFELAC</sequence>
<dbReference type="PANTHER" id="PTHR35526">
    <property type="entry name" value="ANTI-SIGMA-F FACTOR RSBW-RELATED"/>
    <property type="match status" value="1"/>
</dbReference>
<keyword evidence="1" id="KW-0418">Kinase</keyword>